<dbReference type="GO" id="GO:0016787">
    <property type="term" value="F:hydrolase activity"/>
    <property type="evidence" value="ECO:0007669"/>
    <property type="project" value="UniProtKB-KW"/>
</dbReference>
<feature type="compositionally biased region" description="Low complexity" evidence="1">
    <location>
        <begin position="1"/>
        <end position="12"/>
    </location>
</feature>
<evidence type="ECO:0000256" key="1">
    <source>
        <dbReference type="SAM" id="MobiDB-lite"/>
    </source>
</evidence>
<dbReference type="EMBL" id="BAAANN010000006">
    <property type="protein sequence ID" value="GAA1949975.1"/>
    <property type="molecule type" value="Genomic_DNA"/>
</dbReference>
<keyword evidence="2" id="KW-0472">Membrane</keyword>
<protein>
    <submittedName>
        <fullName evidence="3">Alpha/beta hydrolase-fold protein</fullName>
    </submittedName>
</protein>
<proteinExistence type="predicted"/>
<dbReference type="Proteomes" id="UP001501116">
    <property type="component" value="Unassembled WGS sequence"/>
</dbReference>
<sequence>MDDSEAAGAAEESATRARRRLPSRRSALIAGASALGVAGFAVGTATNTLPFGESIQRLLGTASSGPTGQLGATRVERVWSAARGREVDLLIMLPAKSPQKNLPMSLLLHGLHGSARKAPPTGLQRQLSNDVTRRAVPPYGFVAVDGGDNYWHQVRPGDDPMAMLLEEVPRWLRERGLGGSEGLPFACTGISMGGFGAFLYSRRRAERRQPVRAIAAIAPALMTSWQEMSKRKAFRDAADWASMDPLKNLTATRDIPTGLWCGTEDSFIGGVRRFATEARPLVVHTGHGKHGDAFNRTAVPGVVGFLGKYVPSSTA</sequence>
<keyword evidence="4" id="KW-1185">Reference proteome</keyword>
<evidence type="ECO:0000256" key="2">
    <source>
        <dbReference type="SAM" id="Phobius"/>
    </source>
</evidence>
<dbReference type="Pfam" id="PF00756">
    <property type="entry name" value="Esterase"/>
    <property type="match status" value="1"/>
</dbReference>
<dbReference type="Gene3D" id="3.40.50.1820">
    <property type="entry name" value="alpha/beta hydrolase"/>
    <property type="match status" value="1"/>
</dbReference>
<keyword evidence="2" id="KW-0812">Transmembrane</keyword>
<gene>
    <name evidence="3" type="ORF">GCM10009754_18250</name>
</gene>
<name>A0ABP5BP84_9PSEU</name>
<evidence type="ECO:0000313" key="4">
    <source>
        <dbReference type="Proteomes" id="UP001501116"/>
    </source>
</evidence>
<comment type="caution">
    <text evidence="3">The sequence shown here is derived from an EMBL/GenBank/DDBJ whole genome shotgun (WGS) entry which is preliminary data.</text>
</comment>
<reference evidence="4" key="1">
    <citation type="journal article" date="2019" name="Int. J. Syst. Evol. Microbiol.">
        <title>The Global Catalogue of Microorganisms (GCM) 10K type strain sequencing project: providing services to taxonomists for standard genome sequencing and annotation.</title>
        <authorList>
            <consortium name="The Broad Institute Genomics Platform"/>
            <consortium name="The Broad Institute Genome Sequencing Center for Infectious Disease"/>
            <person name="Wu L."/>
            <person name="Ma J."/>
        </authorList>
    </citation>
    <scope>NUCLEOTIDE SEQUENCE [LARGE SCALE GENOMIC DNA]</scope>
    <source>
        <strain evidence="4">JCM 14545</strain>
    </source>
</reference>
<keyword evidence="2" id="KW-1133">Transmembrane helix</keyword>
<dbReference type="RefSeq" id="WP_344415600.1">
    <property type="nucleotide sequence ID" value="NZ_BAAANN010000006.1"/>
</dbReference>
<keyword evidence="3" id="KW-0378">Hydrolase</keyword>
<accession>A0ABP5BP84</accession>
<organism evidence="3 4">
    <name type="scientific">Amycolatopsis minnesotensis</name>
    <dbReference type="NCBI Taxonomy" id="337894"/>
    <lineage>
        <taxon>Bacteria</taxon>
        <taxon>Bacillati</taxon>
        <taxon>Actinomycetota</taxon>
        <taxon>Actinomycetes</taxon>
        <taxon>Pseudonocardiales</taxon>
        <taxon>Pseudonocardiaceae</taxon>
        <taxon>Amycolatopsis</taxon>
    </lineage>
</organism>
<dbReference type="InterPro" id="IPR029058">
    <property type="entry name" value="AB_hydrolase_fold"/>
</dbReference>
<evidence type="ECO:0000313" key="3">
    <source>
        <dbReference type="EMBL" id="GAA1949975.1"/>
    </source>
</evidence>
<dbReference type="InterPro" id="IPR000801">
    <property type="entry name" value="Esterase-like"/>
</dbReference>
<dbReference type="SUPFAM" id="SSF53474">
    <property type="entry name" value="alpha/beta-Hydrolases"/>
    <property type="match status" value="1"/>
</dbReference>
<feature type="region of interest" description="Disordered" evidence="1">
    <location>
        <begin position="1"/>
        <end position="21"/>
    </location>
</feature>
<feature type="transmembrane region" description="Helical" evidence="2">
    <location>
        <begin position="26"/>
        <end position="45"/>
    </location>
</feature>